<dbReference type="AlphaFoldDB" id="A0A6N7WZX4"/>
<dbReference type="InterPro" id="IPR001482">
    <property type="entry name" value="T2SS/T4SS_dom"/>
</dbReference>
<proteinExistence type="inferred from homology"/>
<dbReference type="Proteomes" id="UP000440713">
    <property type="component" value="Unassembled WGS sequence"/>
</dbReference>
<dbReference type="InterPro" id="IPR027417">
    <property type="entry name" value="P-loop_NTPase"/>
</dbReference>
<dbReference type="RefSeq" id="WP_328597730.1">
    <property type="nucleotide sequence ID" value="NZ_VUNE01000001.1"/>
</dbReference>
<dbReference type="Gene3D" id="3.40.50.300">
    <property type="entry name" value="P-loop containing nucleotide triphosphate hydrolases"/>
    <property type="match status" value="1"/>
</dbReference>
<dbReference type="PROSITE" id="PS00662">
    <property type="entry name" value="T2SP_E"/>
    <property type="match status" value="1"/>
</dbReference>
<evidence type="ECO:0000259" key="4">
    <source>
        <dbReference type="PROSITE" id="PS00662"/>
    </source>
</evidence>
<dbReference type="SUPFAM" id="SSF52540">
    <property type="entry name" value="P-loop containing nucleoside triphosphate hydrolases"/>
    <property type="match status" value="1"/>
</dbReference>
<keyword evidence="6" id="KW-1185">Reference proteome</keyword>
<dbReference type="PANTHER" id="PTHR30258">
    <property type="entry name" value="TYPE II SECRETION SYSTEM PROTEIN GSPE-RELATED"/>
    <property type="match status" value="1"/>
</dbReference>
<dbReference type="Gene3D" id="3.30.300.160">
    <property type="entry name" value="Type II secretion system, protein E, N-terminal domain"/>
    <property type="match status" value="1"/>
</dbReference>
<evidence type="ECO:0000256" key="3">
    <source>
        <dbReference type="ARBA" id="ARBA00022840"/>
    </source>
</evidence>
<dbReference type="GO" id="GO:0005886">
    <property type="term" value="C:plasma membrane"/>
    <property type="evidence" value="ECO:0007669"/>
    <property type="project" value="TreeGrafter"/>
</dbReference>
<organism evidence="5 6">
    <name type="scientific">Peptostreptococcus porci</name>
    <dbReference type="NCBI Taxonomy" id="2652282"/>
    <lineage>
        <taxon>Bacteria</taxon>
        <taxon>Bacillati</taxon>
        <taxon>Bacillota</taxon>
        <taxon>Clostridia</taxon>
        <taxon>Peptostreptococcales</taxon>
        <taxon>Peptostreptococcaceae</taxon>
        <taxon>Peptostreptococcus</taxon>
    </lineage>
</organism>
<protein>
    <submittedName>
        <fullName evidence="5">Type II/IV secretion system protein</fullName>
    </submittedName>
</protein>
<evidence type="ECO:0000313" key="6">
    <source>
        <dbReference type="Proteomes" id="UP000440713"/>
    </source>
</evidence>
<dbReference type="InterPro" id="IPR037257">
    <property type="entry name" value="T2SS_E_N_sf"/>
</dbReference>
<feature type="domain" description="Bacterial type II secretion system protein E" evidence="4">
    <location>
        <begin position="281"/>
        <end position="295"/>
    </location>
</feature>
<dbReference type="GO" id="GO:0005524">
    <property type="term" value="F:ATP binding"/>
    <property type="evidence" value="ECO:0007669"/>
    <property type="project" value="UniProtKB-KW"/>
</dbReference>
<comment type="caution">
    <text evidence="5">The sequence shown here is derived from an EMBL/GenBank/DDBJ whole genome shotgun (WGS) entry which is preliminary data.</text>
</comment>
<keyword evidence="2" id="KW-0547">Nucleotide-binding</keyword>
<dbReference type="PANTHER" id="PTHR30258:SF3">
    <property type="entry name" value="SLL1921 PROTEIN"/>
    <property type="match status" value="1"/>
</dbReference>
<dbReference type="CDD" id="cd01129">
    <property type="entry name" value="PulE-GspE-like"/>
    <property type="match status" value="1"/>
</dbReference>
<accession>A0A6N7WZX4</accession>
<evidence type="ECO:0000256" key="1">
    <source>
        <dbReference type="ARBA" id="ARBA00006611"/>
    </source>
</evidence>
<evidence type="ECO:0000313" key="5">
    <source>
        <dbReference type="EMBL" id="MST61511.1"/>
    </source>
</evidence>
<gene>
    <name evidence="5" type="ORF">FYJ71_00745</name>
</gene>
<dbReference type="Gene3D" id="3.30.450.90">
    <property type="match status" value="1"/>
</dbReference>
<dbReference type="SUPFAM" id="SSF160246">
    <property type="entry name" value="EspE N-terminal domain-like"/>
    <property type="match status" value="1"/>
</dbReference>
<reference evidence="5 6" key="1">
    <citation type="submission" date="2019-08" db="EMBL/GenBank/DDBJ databases">
        <title>In-depth cultivation of the pig gut microbiome towards novel bacterial diversity and tailored functional studies.</title>
        <authorList>
            <person name="Wylensek D."/>
            <person name="Hitch T.C.A."/>
            <person name="Clavel T."/>
        </authorList>
    </citation>
    <scope>NUCLEOTIDE SEQUENCE [LARGE SCALE GENOMIC DNA]</scope>
    <source>
        <strain evidence="5 6">WCA-SAB-591-4A-A</strain>
    </source>
</reference>
<dbReference type="EMBL" id="VUNE01000001">
    <property type="protein sequence ID" value="MST61511.1"/>
    <property type="molecule type" value="Genomic_DNA"/>
</dbReference>
<dbReference type="Pfam" id="PF00437">
    <property type="entry name" value="T2SSE"/>
    <property type="match status" value="1"/>
</dbReference>
<keyword evidence="3" id="KW-0067">ATP-binding</keyword>
<name>A0A6N7WZX4_9FIRM</name>
<dbReference type="GO" id="GO:0016887">
    <property type="term" value="F:ATP hydrolysis activity"/>
    <property type="evidence" value="ECO:0007669"/>
    <property type="project" value="TreeGrafter"/>
</dbReference>
<evidence type="ECO:0000256" key="2">
    <source>
        <dbReference type="ARBA" id="ARBA00022741"/>
    </source>
</evidence>
<comment type="similarity">
    <text evidence="1">Belongs to the GSP E family.</text>
</comment>
<sequence>MEKILTSIISEDFARKNTVFPVELSDKKMTVYMKKFDINIVNKLRLMSNRDVIIIEKKEDEIMFLIDENYRSQRAVDGGSYEELFNEIIEKACEKMASDIHIEPFESEVRIRFRVFGELLFENRISIKDYYGLITIVKLKALCDITEKRIPQDGRFSISSKKYDIDIRVSTIPTVYGEKIVMRLLDHRNFLRNRKDLGFSDNANKKIDQIISKESGMLIVSGNTGSGKSSTVYSILNELNKRNINITTIEDPVEYRLDGVNQIQVNIKAGITFENGLRAILRQDPDCIVLGEIRDLESAQIAIRAAVTGHFVIATLHTRDAISTISRLKDMGVETFMINAALSGVISQKLVKKKLLSKAYNGEDRTLLYEVLVVDEKIKYAIKHGKHDDEIRKLALENGMITYEDSINEKNF</sequence>